<dbReference type="SUPFAM" id="SSF50939">
    <property type="entry name" value="Sialidases"/>
    <property type="match status" value="1"/>
</dbReference>
<sequence length="386" mass="41485">MTPRLTLIILLSVVLGIGLTPSVPAAAVPTTGEPLYDSTSMYPRVIRLQHGDAKGQILASATTFTERGGEVAIFRSTDDGKSFQHVTLIPAAQGFGKPGLCCGSIYELPQDAAGMPAGTVLWAGTMGQEARPMRTGLDVWRSDDAGSTWRRLGTIMTSPHDGGTWEPEFSVDRKGRLAVYFAEETATAPRDQRLARMTTDDGVTWTDKRYVVDSEPGAGRPGMPNVRRLPNGSYLMVYEICGVPGSQYDCAVYTRSSRDGIHWGDPLGGHRRVVAESGNYFVAAPTFTWAPDGTRDGRLILVGQQLKNPDGTPAAGNGSTLFVSDGHPAKPWREVTAPVAVPDPFRHPCPNYSSTLLPVGRGEILEIATDFAENQCRAFFGTATVA</sequence>
<accession>A0A7Y9I9H3</accession>
<name>A0A7Y9I9H3_9ACTN</name>
<protein>
    <recommendedName>
        <fullName evidence="4">BNR repeat-like domain-containing protein</fullName>
    </recommendedName>
</protein>
<dbReference type="AlphaFoldDB" id="A0A7Y9I9H3"/>
<dbReference type="InterPro" id="IPR036278">
    <property type="entry name" value="Sialidase_sf"/>
</dbReference>
<evidence type="ECO:0000313" key="3">
    <source>
        <dbReference type="Proteomes" id="UP000569914"/>
    </source>
</evidence>
<dbReference type="Proteomes" id="UP000569914">
    <property type="component" value="Unassembled WGS sequence"/>
</dbReference>
<feature type="chain" id="PRO_5038621676" description="BNR repeat-like domain-containing protein" evidence="1">
    <location>
        <begin position="26"/>
        <end position="386"/>
    </location>
</feature>
<dbReference type="PANTHER" id="PTHR38792:SF3">
    <property type="entry name" value="BNR_ASP-BOX REPEAT DOMAIN PROTEIN (AFU_ORTHOLOGUE AFUA_7G06430)-RELATED"/>
    <property type="match status" value="1"/>
</dbReference>
<evidence type="ECO:0000256" key="1">
    <source>
        <dbReference type="SAM" id="SignalP"/>
    </source>
</evidence>
<organism evidence="2 3">
    <name type="scientific">Microlunatus parietis</name>
    <dbReference type="NCBI Taxonomy" id="682979"/>
    <lineage>
        <taxon>Bacteria</taxon>
        <taxon>Bacillati</taxon>
        <taxon>Actinomycetota</taxon>
        <taxon>Actinomycetes</taxon>
        <taxon>Propionibacteriales</taxon>
        <taxon>Propionibacteriaceae</taxon>
        <taxon>Microlunatus</taxon>
    </lineage>
</organism>
<gene>
    <name evidence="2" type="ORF">BKA15_004112</name>
</gene>
<comment type="caution">
    <text evidence="2">The sequence shown here is derived from an EMBL/GenBank/DDBJ whole genome shotgun (WGS) entry which is preliminary data.</text>
</comment>
<reference evidence="2 3" key="1">
    <citation type="submission" date="2020-07" db="EMBL/GenBank/DDBJ databases">
        <title>Sequencing the genomes of 1000 actinobacteria strains.</title>
        <authorList>
            <person name="Klenk H.-P."/>
        </authorList>
    </citation>
    <scope>NUCLEOTIDE SEQUENCE [LARGE SCALE GENOMIC DNA]</scope>
    <source>
        <strain evidence="2 3">DSM 22083</strain>
    </source>
</reference>
<dbReference type="PANTHER" id="PTHR38792">
    <property type="entry name" value="BNR/ASP-BOX REPEAT DOMAIN PROTEIN (AFU_ORTHOLOGUE AFUA_7G06430)-RELATED"/>
    <property type="match status" value="1"/>
</dbReference>
<evidence type="ECO:0008006" key="4">
    <source>
        <dbReference type="Google" id="ProtNLM"/>
    </source>
</evidence>
<dbReference type="CDD" id="cd15482">
    <property type="entry name" value="Sialidase_non-viral"/>
    <property type="match status" value="1"/>
</dbReference>
<dbReference type="Gene3D" id="2.120.10.10">
    <property type="match status" value="1"/>
</dbReference>
<dbReference type="RefSeq" id="WP_179753813.1">
    <property type="nucleotide sequence ID" value="NZ_JACCBU010000001.1"/>
</dbReference>
<keyword evidence="1" id="KW-0732">Signal</keyword>
<dbReference type="EMBL" id="JACCBU010000001">
    <property type="protein sequence ID" value="NYE72783.1"/>
    <property type="molecule type" value="Genomic_DNA"/>
</dbReference>
<keyword evidence="3" id="KW-1185">Reference proteome</keyword>
<evidence type="ECO:0000313" key="2">
    <source>
        <dbReference type="EMBL" id="NYE72783.1"/>
    </source>
</evidence>
<feature type="signal peptide" evidence="1">
    <location>
        <begin position="1"/>
        <end position="25"/>
    </location>
</feature>
<proteinExistence type="predicted"/>